<organism evidence="1 2">
    <name type="scientific">Streptomyces massasporeus</name>
    <dbReference type="NCBI Taxonomy" id="67324"/>
    <lineage>
        <taxon>Bacteria</taxon>
        <taxon>Bacillati</taxon>
        <taxon>Actinomycetota</taxon>
        <taxon>Actinomycetes</taxon>
        <taxon>Kitasatosporales</taxon>
        <taxon>Streptomycetaceae</taxon>
        <taxon>Streptomyces</taxon>
    </lineage>
</organism>
<dbReference type="Proteomes" id="UP001601288">
    <property type="component" value="Unassembled WGS sequence"/>
</dbReference>
<gene>
    <name evidence="1" type="ORF">ACFYM3_16345</name>
</gene>
<name>A0ABW6LGQ3_9ACTN</name>
<sequence length="376" mass="41823">MITATERADWMALQIFIAAREHNGRVVTHDLVDAVMSRDADKEQGKANKEMVRRIIRKRAESERVRVIFTEDERYWAIREQLHHMTTDAVHALRDEITEGGDDDPRGWDKALTNAISVRLSHRQQTRRLWNCKPVSIRLWRMPRPAAVEERPTPAEETAPAAPDTTPLYAALAAYESTVHASLGGAPRDLANLDRHLLTLGKISAPEHHLEIVETRADLEEAWEALRTARTLAARNAAHDQARAAVERARAVILAVAPRAHRMHGTDMPGTAEEIRVAALAYNAVDATPEELSAVATGTPTVRVHCRSDSGLGWTVTATITAGLDSPIGHAPAHPPIVVKFRKRDGREDAAENARRVLGSRFRVAVPVEYIRDRRP</sequence>
<comment type="caution">
    <text evidence="1">The sequence shown here is derived from an EMBL/GenBank/DDBJ whole genome shotgun (WGS) entry which is preliminary data.</text>
</comment>
<dbReference type="EMBL" id="JBIAFP010000008">
    <property type="protein sequence ID" value="MFE9226174.1"/>
    <property type="molecule type" value="Genomic_DNA"/>
</dbReference>
<accession>A0ABW6LGQ3</accession>
<dbReference type="RefSeq" id="WP_358278707.1">
    <property type="nucleotide sequence ID" value="NZ_JBEYGJ010000003.1"/>
</dbReference>
<protein>
    <submittedName>
        <fullName evidence="1">Uncharacterized protein</fullName>
    </submittedName>
</protein>
<proteinExistence type="predicted"/>
<evidence type="ECO:0000313" key="2">
    <source>
        <dbReference type="Proteomes" id="UP001601288"/>
    </source>
</evidence>
<keyword evidence="2" id="KW-1185">Reference proteome</keyword>
<evidence type="ECO:0000313" key="1">
    <source>
        <dbReference type="EMBL" id="MFE9226174.1"/>
    </source>
</evidence>
<reference evidence="1 2" key="1">
    <citation type="submission" date="2024-10" db="EMBL/GenBank/DDBJ databases">
        <title>The Natural Products Discovery Center: Release of the First 8490 Sequenced Strains for Exploring Actinobacteria Biosynthetic Diversity.</title>
        <authorList>
            <person name="Kalkreuter E."/>
            <person name="Kautsar S.A."/>
            <person name="Yang D."/>
            <person name="Bader C.D."/>
            <person name="Teijaro C.N."/>
            <person name="Fluegel L."/>
            <person name="Davis C.M."/>
            <person name="Simpson J.R."/>
            <person name="Lauterbach L."/>
            <person name="Steele A.D."/>
            <person name="Gui C."/>
            <person name="Meng S."/>
            <person name="Li G."/>
            <person name="Viehrig K."/>
            <person name="Ye F."/>
            <person name="Su P."/>
            <person name="Kiefer A.F."/>
            <person name="Nichols A."/>
            <person name="Cepeda A.J."/>
            <person name="Yan W."/>
            <person name="Fan B."/>
            <person name="Jiang Y."/>
            <person name="Adhikari A."/>
            <person name="Zheng C.-J."/>
            <person name="Schuster L."/>
            <person name="Cowan T.M."/>
            <person name="Smanski M.J."/>
            <person name="Chevrette M.G."/>
            <person name="De Carvalho L.P.S."/>
            <person name="Shen B."/>
        </authorList>
    </citation>
    <scope>NUCLEOTIDE SEQUENCE [LARGE SCALE GENOMIC DNA]</scope>
    <source>
        <strain evidence="1 2">NPDC007066</strain>
    </source>
</reference>